<dbReference type="RefSeq" id="WP_070230667.1">
    <property type="nucleotide sequence ID" value="NZ_BJYO01000007.1"/>
</dbReference>
<dbReference type="EMBL" id="QRAS01000005">
    <property type="protein sequence ID" value="RDL01099.1"/>
    <property type="molecule type" value="Genomic_DNA"/>
</dbReference>
<dbReference type="PANTHER" id="PTHR48081">
    <property type="entry name" value="AB HYDROLASE SUPERFAMILY PROTEIN C4A8.06C"/>
    <property type="match status" value="1"/>
</dbReference>
<dbReference type="GO" id="GO:0016787">
    <property type="term" value="F:hydrolase activity"/>
    <property type="evidence" value="ECO:0007669"/>
    <property type="project" value="UniProtKB-KW"/>
</dbReference>
<dbReference type="PANTHER" id="PTHR48081:SF13">
    <property type="entry name" value="ALPHA_BETA HYDROLASE"/>
    <property type="match status" value="1"/>
</dbReference>
<comment type="caution">
    <text evidence="2">The sequence shown here is derived from an EMBL/GenBank/DDBJ whole genome shotgun (WGS) entry which is preliminary data.</text>
</comment>
<dbReference type="InterPro" id="IPR029058">
    <property type="entry name" value="AB_hydrolase_fold"/>
</dbReference>
<accession>A0A288Q764</accession>
<dbReference type="InterPro" id="IPR049492">
    <property type="entry name" value="BD-FAE-like_dom"/>
</dbReference>
<organism evidence="2 3">
    <name type="scientific">Weissella soli</name>
    <dbReference type="NCBI Taxonomy" id="155866"/>
    <lineage>
        <taxon>Bacteria</taxon>
        <taxon>Bacillati</taxon>
        <taxon>Bacillota</taxon>
        <taxon>Bacilli</taxon>
        <taxon>Lactobacillales</taxon>
        <taxon>Lactobacillaceae</taxon>
        <taxon>Weissella</taxon>
    </lineage>
</organism>
<dbReference type="AlphaFoldDB" id="A0A288Q764"/>
<sequence>MERFIDRTYDHIPAQTDFVTRQWLDIPYMEGPRHTLDIYLPNEVHDAYPTIIDIYGGGLILGEKSSHKLEPALRLLEKGYAVVSINYSLISQAPFPTQILEVKAAIRWVKAHASEFNFDAARIALMGESSGAHLALLAGVTADQTMNEPLFGQSPTQSTTVQAIIALYGPYVFDQFNAQFAENNVTPKYDETGAADSFEAQMFGGVAPVEVPEQVRLANPATYFSTEMPPILAFAGTADPVVPVQQTENMITAARQLVADDQAELHIVTGGVHGPNDYMTPAMTNLKLAFLEKWL</sequence>
<gene>
    <name evidence="2" type="ORF">DFP99_1570</name>
</gene>
<proteinExistence type="predicted"/>
<protein>
    <submittedName>
        <fullName evidence="2">Acetyl esterase/lipase</fullName>
    </submittedName>
</protein>
<dbReference type="InterPro" id="IPR050300">
    <property type="entry name" value="GDXG_lipolytic_enzyme"/>
</dbReference>
<dbReference type="Gene3D" id="3.40.50.1820">
    <property type="entry name" value="alpha/beta hydrolase"/>
    <property type="match status" value="1"/>
</dbReference>
<dbReference type="Pfam" id="PF20434">
    <property type="entry name" value="BD-FAE"/>
    <property type="match status" value="1"/>
</dbReference>
<evidence type="ECO:0000313" key="3">
    <source>
        <dbReference type="Proteomes" id="UP000254912"/>
    </source>
</evidence>
<evidence type="ECO:0000313" key="2">
    <source>
        <dbReference type="EMBL" id="RDL01099.1"/>
    </source>
</evidence>
<keyword evidence="1" id="KW-0378">Hydrolase</keyword>
<name>A0A288Q764_9LACO</name>
<dbReference type="Proteomes" id="UP000254912">
    <property type="component" value="Unassembled WGS sequence"/>
</dbReference>
<keyword evidence="3" id="KW-1185">Reference proteome</keyword>
<dbReference type="SUPFAM" id="SSF53474">
    <property type="entry name" value="alpha/beta-Hydrolases"/>
    <property type="match status" value="1"/>
</dbReference>
<evidence type="ECO:0000256" key="1">
    <source>
        <dbReference type="ARBA" id="ARBA00022801"/>
    </source>
</evidence>
<dbReference type="KEGG" id="wso:WSWS_01506"/>
<dbReference type="GeneID" id="94546690"/>
<reference evidence="2 3" key="1">
    <citation type="submission" date="2018-07" db="EMBL/GenBank/DDBJ databases">
        <title>Genomic Encyclopedia of Type Strains, Phase III (KMG-III): the genomes of soil and plant-associated and newly described type strains.</title>
        <authorList>
            <person name="Whitman W."/>
        </authorList>
    </citation>
    <scope>NUCLEOTIDE SEQUENCE [LARGE SCALE GENOMIC DNA]</scope>
    <source>
        <strain evidence="2 3">CECT 7031</strain>
    </source>
</reference>